<evidence type="ECO:0000256" key="1">
    <source>
        <dbReference type="SAM" id="MobiDB-lite"/>
    </source>
</evidence>
<dbReference type="AlphaFoldDB" id="K0SQE8"/>
<keyword evidence="3" id="KW-1185">Reference proteome</keyword>
<feature type="compositionally biased region" description="Basic and acidic residues" evidence="1">
    <location>
        <begin position="166"/>
        <end position="176"/>
    </location>
</feature>
<comment type="caution">
    <text evidence="2">The sequence shown here is derived from an EMBL/GenBank/DDBJ whole genome shotgun (WGS) entry which is preliminary data.</text>
</comment>
<name>K0SQE8_THAOC</name>
<dbReference type="EMBL" id="AGNL01011198">
    <property type="protein sequence ID" value="EJK68538.1"/>
    <property type="molecule type" value="Genomic_DNA"/>
</dbReference>
<feature type="region of interest" description="Disordered" evidence="1">
    <location>
        <begin position="133"/>
        <end position="192"/>
    </location>
</feature>
<reference evidence="2 3" key="1">
    <citation type="journal article" date="2012" name="Genome Biol.">
        <title>Genome and low-iron response of an oceanic diatom adapted to chronic iron limitation.</title>
        <authorList>
            <person name="Lommer M."/>
            <person name="Specht M."/>
            <person name="Roy A.S."/>
            <person name="Kraemer L."/>
            <person name="Andreson R."/>
            <person name="Gutowska M.A."/>
            <person name="Wolf J."/>
            <person name="Bergner S.V."/>
            <person name="Schilhabel M.B."/>
            <person name="Klostermeier U.C."/>
            <person name="Beiko R.G."/>
            <person name="Rosenstiel P."/>
            <person name="Hippler M."/>
            <person name="Laroche J."/>
        </authorList>
    </citation>
    <scope>NUCLEOTIDE SEQUENCE [LARGE SCALE GENOMIC DNA]</scope>
    <source>
        <strain evidence="2 3">CCMP1005</strain>
    </source>
</reference>
<evidence type="ECO:0000313" key="2">
    <source>
        <dbReference type="EMBL" id="EJK68538.1"/>
    </source>
</evidence>
<sequence>MSKGYGSISQDDNQININREVLEERYRRHVDGLLDQGAPTMFRRQEEVLSLLTGDENHSEAFEPSLLHYTVSPSDDYHRPLRNWMTSQRSFLKAYSAGDMTSAMNMRRRETLESIHFPWSGRFPNLIEEVRRGAEEKEGDRGTGEDQQDIAKPIEEDDGVAVRGSMRPEDQKKLDDDLMALWGAEDDDDGEW</sequence>
<organism evidence="2 3">
    <name type="scientific">Thalassiosira oceanica</name>
    <name type="common">Marine diatom</name>
    <dbReference type="NCBI Taxonomy" id="159749"/>
    <lineage>
        <taxon>Eukaryota</taxon>
        <taxon>Sar</taxon>
        <taxon>Stramenopiles</taxon>
        <taxon>Ochrophyta</taxon>
        <taxon>Bacillariophyta</taxon>
        <taxon>Coscinodiscophyceae</taxon>
        <taxon>Thalassiosirophycidae</taxon>
        <taxon>Thalassiosirales</taxon>
        <taxon>Thalassiosiraceae</taxon>
        <taxon>Thalassiosira</taxon>
    </lineage>
</organism>
<proteinExistence type="predicted"/>
<dbReference type="Proteomes" id="UP000266841">
    <property type="component" value="Unassembled WGS sequence"/>
</dbReference>
<evidence type="ECO:0000313" key="3">
    <source>
        <dbReference type="Proteomes" id="UP000266841"/>
    </source>
</evidence>
<protein>
    <submittedName>
        <fullName evidence="2">Uncharacterized protein</fullName>
    </submittedName>
</protein>
<gene>
    <name evidence="2" type="ORF">THAOC_10271</name>
</gene>
<accession>K0SQE8</accession>
<feature type="compositionally biased region" description="Basic and acidic residues" evidence="1">
    <location>
        <begin position="133"/>
        <end position="144"/>
    </location>
</feature>